<feature type="binding site" evidence="19">
    <location>
        <position position="677"/>
    </location>
    <ligand>
        <name>Zn(2+)</name>
        <dbReference type="ChEBI" id="CHEBI:29105"/>
    </ligand>
</feature>
<dbReference type="OrthoDB" id="18797at2759"/>
<dbReference type="InterPro" id="IPR038729">
    <property type="entry name" value="Rad50/SbcC_AAA"/>
</dbReference>
<evidence type="ECO:0000256" key="3">
    <source>
        <dbReference type="ARBA" id="ARBA00004286"/>
    </source>
</evidence>
<dbReference type="GO" id="GO:0016887">
    <property type="term" value="F:ATP hydrolysis activity"/>
    <property type="evidence" value="ECO:0007669"/>
    <property type="project" value="InterPro"/>
</dbReference>
<accession>A0A9N9XNC6</accession>
<dbReference type="Gene3D" id="3.40.50.300">
    <property type="entry name" value="P-loop containing nucleotide triphosphate hydrolases"/>
    <property type="match status" value="2"/>
</dbReference>
<evidence type="ECO:0000256" key="6">
    <source>
        <dbReference type="ARBA" id="ARBA00022454"/>
    </source>
</evidence>
<protein>
    <recommendedName>
        <fullName evidence="5">DNA repair protein RAD50</fullName>
    </recommendedName>
</protein>
<evidence type="ECO:0000313" key="23">
    <source>
        <dbReference type="Proteomes" id="UP001153712"/>
    </source>
</evidence>
<feature type="binding site" evidence="19">
    <location>
        <position position="680"/>
    </location>
    <ligand>
        <name>Zn(2+)</name>
        <dbReference type="ChEBI" id="CHEBI:29105"/>
    </ligand>
</feature>
<feature type="coiled-coil region" evidence="20">
    <location>
        <begin position="578"/>
        <end position="612"/>
    </location>
</feature>
<evidence type="ECO:0000256" key="15">
    <source>
        <dbReference type="ARBA" id="ARBA00023204"/>
    </source>
</evidence>
<feature type="coiled-coil region" evidence="20">
    <location>
        <begin position="397"/>
        <end position="524"/>
    </location>
</feature>
<comment type="subcellular location">
    <subcellularLocation>
        <location evidence="3">Chromosome</location>
    </subcellularLocation>
    <subcellularLocation>
        <location evidence="2">Nucleus</location>
    </subcellularLocation>
</comment>
<keyword evidence="7 19" id="KW-0479">Metal-binding</keyword>
<evidence type="ECO:0000256" key="2">
    <source>
        <dbReference type="ARBA" id="ARBA00004123"/>
    </source>
</evidence>
<comment type="cofactor">
    <cofactor evidence="1">
        <name>Zn(2+)</name>
        <dbReference type="ChEBI" id="CHEBI:29105"/>
    </cofactor>
</comment>
<keyword evidence="13" id="KW-0460">Magnesium</keyword>
<comment type="similarity">
    <text evidence="4">Belongs to the SMC family. RAD50 subfamily.</text>
</comment>
<keyword evidence="10" id="KW-0378">Hydrolase</keyword>
<evidence type="ECO:0000256" key="17">
    <source>
        <dbReference type="ARBA" id="ARBA00023254"/>
    </source>
</evidence>
<dbReference type="InterPro" id="IPR027417">
    <property type="entry name" value="P-loop_NTPase"/>
</dbReference>
<dbReference type="Proteomes" id="UP001153712">
    <property type="component" value="Chromosome 2"/>
</dbReference>
<dbReference type="InterPro" id="IPR013134">
    <property type="entry name" value="Zn_hook_RAD50"/>
</dbReference>
<dbReference type="NCBIfam" id="TIGR00606">
    <property type="entry name" value="rad50"/>
    <property type="match status" value="1"/>
</dbReference>
<dbReference type="EMBL" id="OU900095">
    <property type="protein sequence ID" value="CAG9858202.1"/>
    <property type="molecule type" value="Genomic_DNA"/>
</dbReference>
<evidence type="ECO:0000313" key="22">
    <source>
        <dbReference type="EMBL" id="CAG9858202.1"/>
    </source>
</evidence>
<keyword evidence="8" id="KW-0547">Nucleotide-binding</keyword>
<evidence type="ECO:0000256" key="1">
    <source>
        <dbReference type="ARBA" id="ARBA00001947"/>
    </source>
</evidence>
<evidence type="ECO:0000256" key="18">
    <source>
        <dbReference type="ARBA" id="ARBA00049360"/>
    </source>
</evidence>
<feature type="coiled-coil region" evidence="20">
    <location>
        <begin position="970"/>
        <end position="997"/>
    </location>
</feature>
<organism evidence="22 23">
    <name type="scientific">Phyllotreta striolata</name>
    <name type="common">Striped flea beetle</name>
    <name type="synonym">Crioceris striolata</name>
    <dbReference type="NCBI Taxonomy" id="444603"/>
    <lineage>
        <taxon>Eukaryota</taxon>
        <taxon>Metazoa</taxon>
        <taxon>Ecdysozoa</taxon>
        <taxon>Arthropoda</taxon>
        <taxon>Hexapoda</taxon>
        <taxon>Insecta</taxon>
        <taxon>Pterygota</taxon>
        <taxon>Neoptera</taxon>
        <taxon>Endopterygota</taxon>
        <taxon>Coleoptera</taxon>
        <taxon>Polyphaga</taxon>
        <taxon>Cucujiformia</taxon>
        <taxon>Chrysomeloidea</taxon>
        <taxon>Chrysomelidae</taxon>
        <taxon>Galerucinae</taxon>
        <taxon>Alticini</taxon>
        <taxon>Phyllotreta</taxon>
    </lineage>
</organism>
<dbReference type="GO" id="GO:0051880">
    <property type="term" value="F:G-quadruplex DNA binding"/>
    <property type="evidence" value="ECO:0007669"/>
    <property type="project" value="TreeGrafter"/>
</dbReference>
<dbReference type="GO" id="GO:0030870">
    <property type="term" value="C:Mre11 complex"/>
    <property type="evidence" value="ECO:0007669"/>
    <property type="project" value="InterPro"/>
</dbReference>
<evidence type="ECO:0000259" key="21">
    <source>
        <dbReference type="PROSITE" id="PS51131"/>
    </source>
</evidence>
<keyword evidence="14 20" id="KW-0175">Coiled coil</keyword>
<evidence type="ECO:0000256" key="19">
    <source>
        <dbReference type="PROSITE-ProRule" id="PRU00471"/>
    </source>
</evidence>
<evidence type="ECO:0000256" key="8">
    <source>
        <dbReference type="ARBA" id="ARBA00022741"/>
    </source>
</evidence>
<evidence type="ECO:0000256" key="5">
    <source>
        <dbReference type="ARBA" id="ARBA00017893"/>
    </source>
</evidence>
<keyword evidence="6" id="KW-0158">Chromosome</keyword>
<dbReference type="SUPFAM" id="SSF52540">
    <property type="entry name" value="P-loop containing nucleoside triphosphate hydrolases"/>
    <property type="match status" value="1"/>
</dbReference>
<feature type="domain" description="Zinc-hook" evidence="21">
    <location>
        <begin position="633"/>
        <end position="731"/>
    </location>
</feature>
<dbReference type="GO" id="GO:0006302">
    <property type="term" value="P:double-strand break repair"/>
    <property type="evidence" value="ECO:0007669"/>
    <property type="project" value="InterPro"/>
</dbReference>
<feature type="coiled-coil region" evidence="20">
    <location>
        <begin position="322"/>
        <end position="356"/>
    </location>
</feature>
<evidence type="ECO:0000256" key="13">
    <source>
        <dbReference type="ARBA" id="ARBA00022842"/>
    </source>
</evidence>
<evidence type="ECO:0000256" key="10">
    <source>
        <dbReference type="ARBA" id="ARBA00022801"/>
    </source>
</evidence>
<evidence type="ECO:0000256" key="12">
    <source>
        <dbReference type="ARBA" id="ARBA00022840"/>
    </source>
</evidence>
<proteinExistence type="inferred from homology"/>
<dbReference type="GO" id="GO:0070192">
    <property type="term" value="P:chromosome organization involved in meiotic cell cycle"/>
    <property type="evidence" value="ECO:0007669"/>
    <property type="project" value="TreeGrafter"/>
</dbReference>
<evidence type="ECO:0000256" key="14">
    <source>
        <dbReference type="ARBA" id="ARBA00023054"/>
    </source>
</evidence>
<evidence type="ECO:0000256" key="7">
    <source>
        <dbReference type="ARBA" id="ARBA00022723"/>
    </source>
</evidence>
<dbReference type="GO" id="GO:0046872">
    <property type="term" value="F:metal ion binding"/>
    <property type="evidence" value="ECO:0007669"/>
    <property type="project" value="UniProtKB-UniRule"/>
</dbReference>
<dbReference type="Pfam" id="PF04423">
    <property type="entry name" value="Rad50_zn_hook"/>
    <property type="match status" value="1"/>
</dbReference>
<dbReference type="PANTHER" id="PTHR18867:SF12">
    <property type="entry name" value="DNA REPAIR PROTEIN RAD50"/>
    <property type="match status" value="1"/>
</dbReference>
<keyword evidence="23" id="KW-1185">Reference proteome</keyword>
<evidence type="ECO:0000256" key="4">
    <source>
        <dbReference type="ARBA" id="ARBA00009439"/>
    </source>
</evidence>
<keyword evidence="9" id="KW-0227">DNA damage</keyword>
<name>A0A9N9XNC6_PHYSR</name>
<dbReference type="FunFam" id="3.40.50.300:FF:000593">
    <property type="entry name" value="DNA repair protein RAD50"/>
    <property type="match status" value="1"/>
</dbReference>
<keyword evidence="11 19" id="KW-0862">Zinc</keyword>
<dbReference type="GO" id="GO:0005524">
    <property type="term" value="F:ATP binding"/>
    <property type="evidence" value="ECO:0007669"/>
    <property type="project" value="UniProtKB-KW"/>
</dbReference>
<evidence type="ECO:0000256" key="16">
    <source>
        <dbReference type="ARBA" id="ARBA00023242"/>
    </source>
</evidence>
<sequence length="1299" mass="150523">MALLHSLEIIGIRNFSPDDVQRIYFQRPVVLFQGQNGSGKTTILECIKFAITGDLPLGTNNGRGFLHDLKIVGKNTLKGSIKIKFRDTDGNMITVSKVLQVQNKNGTIRFSRLNNTVHKRDSNGAPVDICNRNLDVDIYSCSAFKVSKSILNNVLFCHQENSLWPLDEPKQLKEKFDEIFDTKKYNQSIDNVRKYIKDNMKKLPHLKISLEDKKVLKNQAEKQRAKYEDLKEKLKDVEKDIKAKKEQLKPLVEEMKQILKLEDTLGELHGKLTAKEEEKKGLFNQQRNLKDNMSCVFEGSDNELKAKIKEFKENEASEKSSIHQLERSVQNDTKQIENLYKSIQAKQVQIGQMKEEQKQYKLKLLESQKLIDKLKSDLKVEVSGDKSALITALSTALTSLQSKFDQLKIEQDKEEKKLQDEIDKARTENAKIEQLISSKKSMINDYKNKLKRIKDKLDELDSSHTQLKMITDKIERSQKELVDLKNSFNEQDAKNEIANLQDEIDKTEVYLEKLDKEFRILQRNYTTEEKIESERGVIFQKRAEIDKFKTKHSQHLQTLFMQDPVPEKNLNRAVGLIQNQLDVEQEKLHKSVKDLEKELTTLESNLKYKKGQLQYEQNELSSNQRKIEEICQGKSYDSFLDETSRKKDQLQQKHGTISTYSTILNQFAKQIESEKCCPVCQTKFDQTVALIPEIVKQLRKRVSDAPANKAEIEGNLKREEVLYNKLQQLKVVYENVKYAEFTKIPGLMGDIDEASESIGEVRGKLAAEKAKLEMPQKRLKICREVIADAALFDQCQIDVEKAEANVEDLQRSIITISCGRSYQETNVEIGKVKGKLSNSKNSLNTAKNLLDQHRDNCQELTKRIQLDTQKQINMQKLVQEKPLLDKQHEEYKAQIANLTTSIEEEEFCLAAQKGELKTALDNKKNLVEKNRKIQDVERKKITQHHNVFSEIRKVEDNIRAYELKENDAKLGKLVEDLAELQVTSQNLEKNKSKILAEITRKKETLAKGETNLRALTDNVTLRDIRKQEQQVVEQMESIKSEIGQYTSQTLFEDKSRKQQAMSRREREIIMLQGQHEQMKAQYRELESEINKPEIAGAYNKHQLAYYELRTTELAIEDMKEFAVVLERSLLKFHESKMIQINKSIKTLWRDIYRGNDIDYIEIKTEETVESGGNRRNYNYRVVQVKNDIELEMRGRCSAGQKVLACLVIRMALAETFSINCGILALDEPTTNLDKENIYSLCDALCQLIRSREREQNFQLLVITHDSDFITTLSQSLDVDTYWQVRRDDQGMSVVERRDF</sequence>
<dbReference type="Gene3D" id="1.10.287.1490">
    <property type="match status" value="1"/>
</dbReference>
<evidence type="ECO:0000256" key="9">
    <source>
        <dbReference type="ARBA" id="ARBA00022763"/>
    </source>
</evidence>
<keyword evidence="15" id="KW-0234">DNA repair</keyword>
<dbReference type="InterPro" id="IPR004584">
    <property type="entry name" value="Rad50_eukaryotes"/>
</dbReference>
<feature type="coiled-coil region" evidence="20">
    <location>
        <begin position="210"/>
        <end position="292"/>
    </location>
</feature>
<reference evidence="22" key="1">
    <citation type="submission" date="2022-01" db="EMBL/GenBank/DDBJ databases">
        <authorList>
            <person name="King R."/>
        </authorList>
    </citation>
    <scope>NUCLEOTIDE SEQUENCE</scope>
</reference>
<dbReference type="GO" id="GO:0003691">
    <property type="term" value="F:double-stranded telomeric DNA binding"/>
    <property type="evidence" value="ECO:0007669"/>
    <property type="project" value="TreeGrafter"/>
</dbReference>
<evidence type="ECO:0000256" key="20">
    <source>
        <dbReference type="SAM" id="Coils"/>
    </source>
</evidence>
<keyword evidence="16" id="KW-0539">Nucleus</keyword>
<evidence type="ECO:0000256" key="11">
    <source>
        <dbReference type="ARBA" id="ARBA00022833"/>
    </source>
</evidence>
<comment type="catalytic activity">
    <reaction evidence="18">
        <text>ATP + H2O = ADP + phosphate + H(+)</text>
        <dbReference type="Rhea" id="RHEA:13065"/>
        <dbReference type="ChEBI" id="CHEBI:15377"/>
        <dbReference type="ChEBI" id="CHEBI:15378"/>
        <dbReference type="ChEBI" id="CHEBI:30616"/>
        <dbReference type="ChEBI" id="CHEBI:43474"/>
        <dbReference type="ChEBI" id="CHEBI:456216"/>
    </reaction>
</comment>
<dbReference type="GO" id="GO:0007004">
    <property type="term" value="P:telomere maintenance via telomerase"/>
    <property type="evidence" value="ECO:0007669"/>
    <property type="project" value="TreeGrafter"/>
</dbReference>
<dbReference type="PANTHER" id="PTHR18867">
    <property type="entry name" value="RAD50"/>
    <property type="match status" value="1"/>
</dbReference>
<dbReference type="GO" id="GO:0043047">
    <property type="term" value="F:single-stranded telomeric DNA binding"/>
    <property type="evidence" value="ECO:0007669"/>
    <property type="project" value="TreeGrafter"/>
</dbReference>
<feature type="coiled-coil region" evidence="20">
    <location>
        <begin position="836"/>
        <end position="870"/>
    </location>
</feature>
<gene>
    <name evidence="22" type="ORF">PHYEVI_LOCUS4593</name>
</gene>
<keyword evidence="12" id="KW-0067">ATP-binding</keyword>
<dbReference type="Pfam" id="PF13476">
    <property type="entry name" value="AAA_23"/>
    <property type="match status" value="1"/>
</dbReference>
<dbReference type="GO" id="GO:0000722">
    <property type="term" value="P:telomere maintenance via recombination"/>
    <property type="evidence" value="ECO:0007669"/>
    <property type="project" value="UniProtKB-ARBA"/>
</dbReference>
<dbReference type="PROSITE" id="PS51131">
    <property type="entry name" value="ZN_HOOK"/>
    <property type="match status" value="1"/>
</dbReference>
<dbReference type="GO" id="GO:0000794">
    <property type="term" value="C:condensed nuclear chromosome"/>
    <property type="evidence" value="ECO:0007669"/>
    <property type="project" value="TreeGrafter"/>
</dbReference>
<keyword evidence="17" id="KW-0469">Meiosis</keyword>